<dbReference type="AlphaFoldDB" id="A0AAW1TU50"/>
<reference evidence="1 2" key="1">
    <citation type="submission" date="2023-03" db="EMBL/GenBank/DDBJ databases">
        <title>Genome insight into feeding habits of ladybird beetles.</title>
        <authorList>
            <person name="Li H.-S."/>
            <person name="Huang Y.-H."/>
            <person name="Pang H."/>
        </authorList>
    </citation>
    <scope>NUCLEOTIDE SEQUENCE [LARGE SCALE GENOMIC DNA]</scope>
    <source>
        <strain evidence="1">SYSU_2023b</strain>
        <tissue evidence="1">Whole body</tissue>
    </source>
</reference>
<dbReference type="EMBL" id="JARQZJ010000003">
    <property type="protein sequence ID" value="KAK9870689.1"/>
    <property type="molecule type" value="Genomic_DNA"/>
</dbReference>
<keyword evidence="2" id="KW-1185">Reference proteome</keyword>
<evidence type="ECO:0000313" key="2">
    <source>
        <dbReference type="Proteomes" id="UP001431783"/>
    </source>
</evidence>
<name>A0AAW1TU50_9CUCU</name>
<organism evidence="1 2">
    <name type="scientific">Henosepilachna vigintioctopunctata</name>
    <dbReference type="NCBI Taxonomy" id="420089"/>
    <lineage>
        <taxon>Eukaryota</taxon>
        <taxon>Metazoa</taxon>
        <taxon>Ecdysozoa</taxon>
        <taxon>Arthropoda</taxon>
        <taxon>Hexapoda</taxon>
        <taxon>Insecta</taxon>
        <taxon>Pterygota</taxon>
        <taxon>Neoptera</taxon>
        <taxon>Endopterygota</taxon>
        <taxon>Coleoptera</taxon>
        <taxon>Polyphaga</taxon>
        <taxon>Cucujiformia</taxon>
        <taxon>Coccinelloidea</taxon>
        <taxon>Coccinellidae</taxon>
        <taxon>Epilachninae</taxon>
        <taxon>Epilachnini</taxon>
        <taxon>Henosepilachna</taxon>
    </lineage>
</organism>
<protein>
    <submittedName>
        <fullName evidence="1">Uncharacterized protein</fullName>
    </submittedName>
</protein>
<gene>
    <name evidence="1" type="ORF">WA026_008261</name>
</gene>
<dbReference type="Proteomes" id="UP001431783">
    <property type="component" value="Unassembled WGS sequence"/>
</dbReference>
<evidence type="ECO:0000313" key="1">
    <source>
        <dbReference type="EMBL" id="KAK9870689.1"/>
    </source>
</evidence>
<accession>A0AAW1TU50</accession>
<comment type="caution">
    <text evidence="1">The sequence shown here is derived from an EMBL/GenBank/DDBJ whole genome shotgun (WGS) entry which is preliminary data.</text>
</comment>
<proteinExistence type="predicted"/>
<sequence>MYEIQHIRLKYRRIKYVVIISSEWNGRIRKSDIAKPQISQERKAVGVEGEFIILLNFMCYNSPEGLPTMDQWNGHIQFSVSDAGGFSVSAKAASAHFALGNSSLMDTDDFSNEAREEWEPLSVVVSFRSPLVKINWENVRL</sequence>